<reference evidence="1 2" key="1">
    <citation type="journal article" date="2017" name="Genome Biol. Evol.">
        <title>Phytophthora megakarya and P. palmivora, closely related causal agents of cacao black pod rot, underwent increases in genome sizes and gene numbers by different mechanisms.</title>
        <authorList>
            <person name="Ali S.S."/>
            <person name="Shao J."/>
            <person name="Lary D.J."/>
            <person name="Kronmiller B."/>
            <person name="Shen D."/>
            <person name="Strem M.D."/>
            <person name="Amoako-Attah I."/>
            <person name="Akrofi A.Y."/>
            <person name="Begoude B.A."/>
            <person name="Ten Hoopen G.M."/>
            <person name="Coulibaly K."/>
            <person name="Kebe B.I."/>
            <person name="Melnick R.L."/>
            <person name="Guiltinan M.J."/>
            <person name="Tyler B.M."/>
            <person name="Meinhardt L.W."/>
            <person name="Bailey B.A."/>
        </authorList>
    </citation>
    <scope>NUCLEOTIDE SEQUENCE [LARGE SCALE GENOMIC DNA]</scope>
    <source>
        <strain evidence="2">sbr112.9</strain>
    </source>
</reference>
<evidence type="ECO:0000313" key="1">
    <source>
        <dbReference type="EMBL" id="POM76952.1"/>
    </source>
</evidence>
<name>A0A2P4YGM2_9STRA</name>
<organism evidence="1 2">
    <name type="scientific">Phytophthora palmivora</name>
    <dbReference type="NCBI Taxonomy" id="4796"/>
    <lineage>
        <taxon>Eukaryota</taxon>
        <taxon>Sar</taxon>
        <taxon>Stramenopiles</taxon>
        <taxon>Oomycota</taxon>
        <taxon>Peronosporomycetes</taxon>
        <taxon>Peronosporales</taxon>
        <taxon>Peronosporaceae</taxon>
        <taxon>Phytophthora</taxon>
    </lineage>
</organism>
<protein>
    <submittedName>
        <fullName evidence="1">Uncharacterized protein</fullName>
    </submittedName>
</protein>
<gene>
    <name evidence="1" type="ORF">PHPALM_5752</name>
</gene>
<proteinExistence type="predicted"/>
<dbReference type="AlphaFoldDB" id="A0A2P4YGM2"/>
<evidence type="ECO:0000313" key="2">
    <source>
        <dbReference type="Proteomes" id="UP000237271"/>
    </source>
</evidence>
<comment type="caution">
    <text evidence="1">The sequence shown here is derived from an EMBL/GenBank/DDBJ whole genome shotgun (WGS) entry which is preliminary data.</text>
</comment>
<sequence length="99" mass="11814">MELLDEPEEPPYYDYARGDKVLWVPDVKSTTINNTTNQYHHSTIDEEELTYKAKIVQVRSFERFDLLLRTGRVVKKVPYEQLRPRDVSDFVSTTTFMRR</sequence>
<dbReference type="EMBL" id="NCKW01003228">
    <property type="protein sequence ID" value="POM76952.1"/>
    <property type="molecule type" value="Genomic_DNA"/>
</dbReference>
<accession>A0A2P4YGM2</accession>
<keyword evidence="2" id="KW-1185">Reference proteome</keyword>
<dbReference type="Proteomes" id="UP000237271">
    <property type="component" value="Unassembled WGS sequence"/>
</dbReference>
<dbReference type="OrthoDB" id="107984at2759"/>